<dbReference type="CDD" id="cd02972">
    <property type="entry name" value="DsbA_family"/>
    <property type="match status" value="1"/>
</dbReference>
<reference evidence="4" key="2">
    <citation type="journal article" date="2023" name="ISME Commun">
        <title>Characterization of a bloom-associated alphaproteobacterial lineage, 'Candidatus Phycosocius': insights into freshwater algal-bacterial interactions.</title>
        <authorList>
            <person name="Tanabe Y."/>
            <person name="Yamaguchi H."/>
            <person name="Yoshida M."/>
            <person name="Kai A."/>
            <person name="Okazaki Y."/>
        </authorList>
    </citation>
    <scope>NUCLEOTIDE SEQUENCE</scope>
    <source>
        <strain evidence="4">BOTRYCO-1</strain>
    </source>
</reference>
<dbReference type="PANTHER" id="PTHR13887:SF56">
    <property type="entry name" value="THIOREDOXIN-LIKE REDUCTASE RV2466C"/>
    <property type="match status" value="1"/>
</dbReference>
<evidence type="ECO:0000259" key="3">
    <source>
        <dbReference type="Pfam" id="PF13462"/>
    </source>
</evidence>
<comment type="caution">
    <text evidence="4">The sequence shown here is derived from an EMBL/GenBank/DDBJ whole genome shotgun (WGS) entry which is preliminary data.</text>
</comment>
<dbReference type="InterPro" id="IPR036249">
    <property type="entry name" value="Thioredoxin-like_sf"/>
</dbReference>
<feature type="chain" id="PRO_5045591351" description="Thioredoxin-like fold domain-containing protein" evidence="2">
    <location>
        <begin position="26"/>
        <end position="225"/>
    </location>
</feature>
<feature type="domain" description="Thioredoxin-like fold" evidence="3">
    <location>
        <begin position="44"/>
        <end position="217"/>
    </location>
</feature>
<dbReference type="PANTHER" id="PTHR13887">
    <property type="entry name" value="GLUTATHIONE S-TRANSFERASE KAPPA"/>
    <property type="match status" value="1"/>
</dbReference>
<keyword evidence="5" id="KW-1185">Reference proteome</keyword>
<organism evidence="4 5">
    <name type="scientific">Candidatus Phycosocius spiralis</name>
    <dbReference type="NCBI Taxonomy" id="2815099"/>
    <lineage>
        <taxon>Bacteria</taxon>
        <taxon>Pseudomonadati</taxon>
        <taxon>Pseudomonadota</taxon>
        <taxon>Alphaproteobacteria</taxon>
        <taxon>Caulobacterales</taxon>
        <taxon>Caulobacterales incertae sedis</taxon>
        <taxon>Candidatus Phycosocius</taxon>
    </lineage>
</organism>
<dbReference type="SUPFAM" id="SSF52833">
    <property type="entry name" value="Thioredoxin-like"/>
    <property type="match status" value="1"/>
</dbReference>
<evidence type="ECO:0000313" key="4">
    <source>
        <dbReference type="EMBL" id="GIU67331.1"/>
    </source>
</evidence>
<dbReference type="Proteomes" id="UP001161064">
    <property type="component" value="Unassembled WGS sequence"/>
</dbReference>
<proteinExistence type="inferred from homology"/>
<dbReference type="Gene3D" id="3.40.30.10">
    <property type="entry name" value="Glutaredoxin"/>
    <property type="match status" value="1"/>
</dbReference>
<keyword evidence="2" id="KW-0732">Signal</keyword>
<comment type="similarity">
    <text evidence="1">Belongs to the thioredoxin family. DsbA subfamily.</text>
</comment>
<evidence type="ECO:0000256" key="2">
    <source>
        <dbReference type="SAM" id="SignalP"/>
    </source>
</evidence>
<evidence type="ECO:0000313" key="5">
    <source>
        <dbReference type="Proteomes" id="UP001161064"/>
    </source>
</evidence>
<sequence>MSYQFPSQGLISKILVLGTLLLASACGPTANNEGGKAASTFETATDFPIGSKDAKVVMIEYASITCPHCANFHLNVLPTIKENYIAPGKVRYVFREFPTPPIELAMAGHLIARCAGGEKRNQVIDTLMRQQGDLVSQAQGPTGAKQAFLNVALSFGMNESQFDACMKNEEQLKTLVEVRDGGIAAGVTGTPTLFINGVMFEAPIGREITAEDVGKALDGALAKAK</sequence>
<accession>A0ABQ4PW96</accession>
<dbReference type="RefSeq" id="WP_284360185.1">
    <property type="nucleotide sequence ID" value="NZ_BPFZ01000008.1"/>
</dbReference>
<dbReference type="EMBL" id="BPFZ01000008">
    <property type="protein sequence ID" value="GIU67331.1"/>
    <property type="molecule type" value="Genomic_DNA"/>
</dbReference>
<evidence type="ECO:0000256" key="1">
    <source>
        <dbReference type="ARBA" id="ARBA00005791"/>
    </source>
</evidence>
<name>A0ABQ4PW96_9PROT</name>
<protein>
    <recommendedName>
        <fullName evidence="3">Thioredoxin-like fold domain-containing protein</fullName>
    </recommendedName>
</protein>
<gene>
    <name evidence="4" type="ORF">PsB1_1485</name>
</gene>
<dbReference type="Pfam" id="PF13462">
    <property type="entry name" value="Thioredoxin_4"/>
    <property type="match status" value="1"/>
</dbReference>
<dbReference type="InterPro" id="IPR012336">
    <property type="entry name" value="Thioredoxin-like_fold"/>
</dbReference>
<reference evidence="4" key="1">
    <citation type="submission" date="2021-05" db="EMBL/GenBank/DDBJ databases">
        <authorList>
            <person name="Tanabe Y."/>
        </authorList>
    </citation>
    <scope>NUCLEOTIDE SEQUENCE</scope>
    <source>
        <strain evidence="4">BOTRYCO-1</strain>
    </source>
</reference>
<feature type="signal peptide" evidence="2">
    <location>
        <begin position="1"/>
        <end position="25"/>
    </location>
</feature>